<accession>A0A2U1B9D5</accession>
<dbReference type="InterPro" id="IPR036188">
    <property type="entry name" value="FAD/NAD-bd_sf"/>
</dbReference>
<dbReference type="GO" id="GO:0005829">
    <property type="term" value="C:cytosol"/>
    <property type="evidence" value="ECO:0007669"/>
    <property type="project" value="TreeGrafter"/>
</dbReference>
<feature type="binding site" evidence="11">
    <location>
        <position position="123"/>
    </location>
    <ligand>
        <name>FAD</name>
        <dbReference type="ChEBI" id="CHEBI:57692"/>
    </ligand>
</feature>
<evidence type="ECO:0000256" key="6">
    <source>
        <dbReference type="ARBA" id="ARBA00022694"/>
    </source>
</evidence>
<feature type="binding site" evidence="11">
    <location>
        <position position="375"/>
    </location>
    <ligand>
        <name>FAD</name>
        <dbReference type="ChEBI" id="CHEBI:57692"/>
    </ligand>
</feature>
<dbReference type="GO" id="GO:0002098">
    <property type="term" value="P:tRNA wobble uridine modification"/>
    <property type="evidence" value="ECO:0007669"/>
    <property type="project" value="InterPro"/>
</dbReference>
<evidence type="ECO:0000256" key="11">
    <source>
        <dbReference type="HAMAP-Rule" id="MF_00129"/>
    </source>
</evidence>
<dbReference type="SMART" id="SM01228">
    <property type="entry name" value="GIDA_assoc_3"/>
    <property type="match status" value="1"/>
</dbReference>
<dbReference type="Pfam" id="PF01134">
    <property type="entry name" value="GIDA"/>
    <property type="match status" value="1"/>
</dbReference>
<organism evidence="13 14">
    <name type="scientific">Victivallis vadensis</name>
    <dbReference type="NCBI Taxonomy" id="172901"/>
    <lineage>
        <taxon>Bacteria</taxon>
        <taxon>Pseudomonadati</taxon>
        <taxon>Lentisphaerota</taxon>
        <taxon>Lentisphaeria</taxon>
        <taxon>Victivallales</taxon>
        <taxon>Victivallaceae</taxon>
        <taxon>Victivallis</taxon>
    </lineage>
</organism>
<name>A0A2U1B9D5_9BACT</name>
<evidence type="ECO:0000256" key="3">
    <source>
        <dbReference type="ARBA" id="ARBA00007653"/>
    </source>
</evidence>
<evidence type="ECO:0000256" key="10">
    <source>
        <dbReference type="ARBA" id="ARBA00031800"/>
    </source>
</evidence>
<keyword evidence="7 11" id="KW-0274">FAD</keyword>
<dbReference type="FunFam" id="3.50.50.60:FF:000002">
    <property type="entry name" value="tRNA uridine 5-carboxymethylaminomethyl modification enzyme MnmG"/>
    <property type="match status" value="1"/>
</dbReference>
<dbReference type="NCBIfam" id="TIGR00136">
    <property type="entry name" value="mnmG_gidA"/>
    <property type="match status" value="1"/>
</dbReference>
<comment type="similarity">
    <text evidence="3 11">Belongs to the MnmG family.</text>
</comment>
<dbReference type="GeneID" id="78294174"/>
<evidence type="ECO:0000256" key="1">
    <source>
        <dbReference type="ARBA" id="ARBA00001974"/>
    </source>
</evidence>
<evidence type="ECO:0000256" key="7">
    <source>
        <dbReference type="ARBA" id="ARBA00022827"/>
    </source>
</evidence>
<evidence type="ECO:0000259" key="12">
    <source>
        <dbReference type="SMART" id="SM01228"/>
    </source>
</evidence>
<comment type="function">
    <text evidence="2 11">NAD-binding protein involved in the addition of a carboxymethylaminomethyl (cmnm) group at the wobble position (U34) of certain tRNAs, forming tRNA-cmnm(5)s(2)U34.</text>
</comment>
<dbReference type="RefSeq" id="WP_207776057.1">
    <property type="nucleotide sequence ID" value="NZ_CABMMC010000070.1"/>
</dbReference>
<evidence type="ECO:0000256" key="5">
    <source>
        <dbReference type="ARBA" id="ARBA00022630"/>
    </source>
</evidence>
<dbReference type="InterPro" id="IPR047001">
    <property type="entry name" value="MnmG_C_subdom"/>
</dbReference>
<dbReference type="Proteomes" id="UP000245959">
    <property type="component" value="Unassembled WGS sequence"/>
</dbReference>
<dbReference type="FunFam" id="1.10.150.570:FF:000001">
    <property type="entry name" value="tRNA uridine 5-carboxymethylaminomethyl modification enzyme MnmG"/>
    <property type="match status" value="1"/>
</dbReference>
<evidence type="ECO:0000313" key="13">
    <source>
        <dbReference type="EMBL" id="PVY45280.1"/>
    </source>
</evidence>
<dbReference type="Gene3D" id="1.10.150.570">
    <property type="entry name" value="GidA associated domain, C-terminal subdomain"/>
    <property type="match status" value="1"/>
</dbReference>
<dbReference type="Pfam" id="PF13932">
    <property type="entry name" value="SAM_GIDA_C"/>
    <property type="match status" value="1"/>
</dbReference>
<dbReference type="InterPro" id="IPR004416">
    <property type="entry name" value="MnmG"/>
</dbReference>
<dbReference type="GO" id="GO:0030488">
    <property type="term" value="P:tRNA methylation"/>
    <property type="evidence" value="ECO:0007669"/>
    <property type="project" value="TreeGrafter"/>
</dbReference>
<comment type="subcellular location">
    <subcellularLocation>
        <location evidence="11">Cytoplasm</location>
    </subcellularLocation>
</comment>
<comment type="caution">
    <text evidence="13">The sequence shown here is derived from an EMBL/GenBank/DDBJ whole genome shotgun (WGS) entry which is preliminary data.</text>
</comment>
<dbReference type="EMBL" id="QEKH01000003">
    <property type="protein sequence ID" value="PVY45280.1"/>
    <property type="molecule type" value="Genomic_DNA"/>
</dbReference>
<dbReference type="InterPro" id="IPR002218">
    <property type="entry name" value="MnmG-rel"/>
</dbReference>
<feature type="binding site" evidence="11">
    <location>
        <begin position="11"/>
        <end position="16"/>
    </location>
    <ligand>
        <name>FAD</name>
        <dbReference type="ChEBI" id="CHEBI:57692"/>
    </ligand>
</feature>
<dbReference type="InterPro" id="IPR020595">
    <property type="entry name" value="MnmG-rel_CS"/>
</dbReference>
<dbReference type="InterPro" id="IPR040131">
    <property type="entry name" value="MnmG_N"/>
</dbReference>
<dbReference type="Gene3D" id="3.50.50.60">
    <property type="entry name" value="FAD/NAD(P)-binding domain"/>
    <property type="match status" value="2"/>
</dbReference>
<feature type="domain" description="tRNA uridine 5-carboxymethylaminomethyl modification enzyme C-terminal subdomain" evidence="12">
    <location>
        <begin position="542"/>
        <end position="613"/>
    </location>
</feature>
<feature type="binding site" evidence="11">
    <location>
        <begin position="278"/>
        <end position="292"/>
    </location>
    <ligand>
        <name>NAD(+)</name>
        <dbReference type="ChEBI" id="CHEBI:57540"/>
    </ligand>
</feature>
<keyword evidence="6 11" id="KW-0819">tRNA processing</keyword>
<dbReference type="SUPFAM" id="SSF51905">
    <property type="entry name" value="FAD/NAD(P)-binding domain"/>
    <property type="match status" value="1"/>
</dbReference>
<dbReference type="InterPro" id="IPR026904">
    <property type="entry name" value="MnmG_C"/>
</dbReference>
<evidence type="ECO:0000256" key="9">
    <source>
        <dbReference type="ARBA" id="ARBA00025948"/>
    </source>
</evidence>
<dbReference type="AlphaFoldDB" id="A0A2U1B9D5"/>
<dbReference type="PROSITE" id="PS01281">
    <property type="entry name" value="GIDA_2"/>
    <property type="match status" value="1"/>
</dbReference>
<dbReference type="InterPro" id="IPR044920">
    <property type="entry name" value="MnmG_C_subdom_sf"/>
</dbReference>
<feature type="binding site" evidence="11">
    <location>
        <position position="178"/>
    </location>
    <ligand>
        <name>FAD</name>
        <dbReference type="ChEBI" id="CHEBI:57692"/>
    </ligand>
</feature>
<reference evidence="13 14" key="1">
    <citation type="submission" date="2018-04" db="EMBL/GenBank/DDBJ databases">
        <title>Genomic Encyclopedia of Type Strains, Phase IV (KMG-IV): sequencing the most valuable type-strain genomes for metagenomic binning, comparative biology and taxonomic classification.</title>
        <authorList>
            <person name="Goeker M."/>
        </authorList>
    </citation>
    <scope>NUCLEOTIDE SEQUENCE [LARGE SCALE GENOMIC DNA]</scope>
    <source>
        <strain evidence="13 14">DSM 14823</strain>
    </source>
</reference>
<comment type="subunit">
    <text evidence="9 11">Homodimer. Heterotetramer of two MnmE and two MnmG subunits.</text>
</comment>
<proteinExistence type="inferred from homology"/>
<dbReference type="PANTHER" id="PTHR11806">
    <property type="entry name" value="GLUCOSE INHIBITED DIVISION PROTEIN A"/>
    <property type="match status" value="1"/>
</dbReference>
<dbReference type="PROSITE" id="PS01280">
    <property type="entry name" value="GIDA_1"/>
    <property type="match status" value="1"/>
</dbReference>
<evidence type="ECO:0000256" key="8">
    <source>
        <dbReference type="ARBA" id="ARBA00023027"/>
    </source>
</evidence>
<keyword evidence="5 11" id="KW-0285">Flavoprotein</keyword>
<keyword evidence="8 11" id="KW-0520">NAD</keyword>
<dbReference type="GO" id="GO:0050660">
    <property type="term" value="F:flavin adenine dinucleotide binding"/>
    <property type="evidence" value="ECO:0007669"/>
    <property type="project" value="UniProtKB-UniRule"/>
</dbReference>
<evidence type="ECO:0000256" key="2">
    <source>
        <dbReference type="ARBA" id="ARBA00003717"/>
    </source>
</evidence>
<evidence type="ECO:0000313" key="14">
    <source>
        <dbReference type="Proteomes" id="UP000245959"/>
    </source>
</evidence>
<evidence type="ECO:0000256" key="4">
    <source>
        <dbReference type="ARBA" id="ARBA00020461"/>
    </source>
</evidence>
<protein>
    <recommendedName>
        <fullName evidence="4 11">tRNA uridine 5-carboxymethylaminomethyl modification enzyme MnmG</fullName>
    </recommendedName>
    <alternativeName>
        <fullName evidence="10 11">Glucose-inhibited division protein A</fullName>
    </alternativeName>
</protein>
<comment type="cofactor">
    <cofactor evidence="1 11">
        <name>FAD</name>
        <dbReference type="ChEBI" id="CHEBI:57692"/>
    </cofactor>
</comment>
<keyword evidence="14" id="KW-1185">Reference proteome</keyword>
<sequence>MMNFYDVVVIGAGHAGCEAAMASARIGAKTLLITLNMDHIAQMSCNPAIGGIAKGQVVREIDAMGGAMGIVTDSASIQFRMLNRTKGPAVWSPRSQCDKVCYQRGMKLWLEQMPQVDVLQSEVTAFLMDNGKITGVTNQFGDEIHCAAAVVTTGTFLNGKLHYGLRNFPGGRAGDFPSNSLSAALGEQLKLRLGRLKTGTPARILAKTIDFSQMARQECDSAEERFSCWSAGHSPALPEAVRHDLPCYQVYSTDETAEIVRRNLQYSPMYQGVIKGIGTRYCPSFEDKVVRFPQHPRHLLFLEPEGAQTEEYYINGLSTSLPPEVQRQLIHSVPGMEHAVLSRYAYAIEYDFVFPDQLERTLRIKSCDNLFTAGQINGTSGYEEAAGQGLLAGLNAARIAQGKSPVELGRDSSYIGVMIDDLTTKDIIEPYRLFTSRAEYRLVLRQDNADLRLSEFAYETGLLPESKYREFCAYRSALTEVLELCRSRRHAGKSLLVHLKDLPDNTPLAEATVRLPFPAGLLPELNDDRQGRRIWRELQVEARYDGYLQREAAEISRLRKLETLQIPADFDYDRIKGLSNESRSKLLKVRPTTLAQAGRIDGVTPADIALLQVALSRKNREATEK</sequence>
<keyword evidence="11" id="KW-0963">Cytoplasm</keyword>
<dbReference type="PANTHER" id="PTHR11806:SF0">
    <property type="entry name" value="PROTEIN MTO1 HOMOLOG, MITOCHONDRIAL"/>
    <property type="match status" value="1"/>
</dbReference>
<dbReference type="HAMAP" id="MF_00129">
    <property type="entry name" value="MnmG_GidA"/>
    <property type="match status" value="1"/>
</dbReference>
<gene>
    <name evidence="11" type="primary">mnmG</name>
    <name evidence="11" type="synonym">gidA</name>
    <name evidence="13" type="ORF">C8D82_103195</name>
</gene>